<dbReference type="RefSeq" id="WP_184273479.1">
    <property type="nucleotide sequence ID" value="NZ_JACHKY010000007.1"/>
</dbReference>
<feature type="region of interest" description="Disordered" evidence="1">
    <location>
        <begin position="107"/>
        <end position="139"/>
    </location>
</feature>
<evidence type="ECO:0000313" key="2">
    <source>
        <dbReference type="EMBL" id="MBB4799704.1"/>
    </source>
</evidence>
<comment type="caution">
    <text evidence="2">The sequence shown here is derived from an EMBL/GenBank/DDBJ whole genome shotgun (WGS) entry which is preliminary data.</text>
</comment>
<proteinExistence type="predicted"/>
<reference evidence="2 3" key="1">
    <citation type="submission" date="2020-08" db="EMBL/GenBank/DDBJ databases">
        <title>Functional genomics of gut bacteria from endangered species of beetles.</title>
        <authorList>
            <person name="Carlos-Shanley C."/>
        </authorList>
    </citation>
    <scope>NUCLEOTIDE SEQUENCE [LARGE SCALE GENOMIC DNA]</scope>
    <source>
        <strain evidence="2 3">S00123</strain>
    </source>
</reference>
<dbReference type="AlphaFoldDB" id="A0A7W7ISG0"/>
<dbReference type="Proteomes" id="UP000539957">
    <property type="component" value="Unassembled WGS sequence"/>
</dbReference>
<organism evidence="2 3">
    <name type="scientific">Brevundimonas bullata</name>
    <dbReference type="NCBI Taxonomy" id="13160"/>
    <lineage>
        <taxon>Bacteria</taxon>
        <taxon>Pseudomonadati</taxon>
        <taxon>Pseudomonadota</taxon>
        <taxon>Alphaproteobacteria</taxon>
        <taxon>Caulobacterales</taxon>
        <taxon>Caulobacteraceae</taxon>
        <taxon>Brevundimonas</taxon>
    </lineage>
</organism>
<gene>
    <name evidence="2" type="ORF">HNP32_003464</name>
</gene>
<keyword evidence="3" id="KW-1185">Reference proteome</keyword>
<evidence type="ECO:0000256" key="1">
    <source>
        <dbReference type="SAM" id="MobiDB-lite"/>
    </source>
</evidence>
<dbReference type="EMBL" id="JACHKY010000007">
    <property type="protein sequence ID" value="MBB4799704.1"/>
    <property type="molecule type" value="Genomic_DNA"/>
</dbReference>
<accession>A0A7W7ISG0</accession>
<sequence length="139" mass="14336">MTSVPHSGAKSVTPGGSVAGGHTKGTWHIDGDTVVSFDGAIVVWELNSNDADAALITAAPDLLDALRDLLGNAEIARFHIQGTEEGMLIGSALFDTINQAREAIAKATAGETRNAEPIHRRDGDAESGGVNHNAPEGQA</sequence>
<evidence type="ECO:0000313" key="3">
    <source>
        <dbReference type="Proteomes" id="UP000539957"/>
    </source>
</evidence>
<feature type="compositionally biased region" description="Basic and acidic residues" evidence="1">
    <location>
        <begin position="113"/>
        <end position="124"/>
    </location>
</feature>
<name>A0A7W7ISG0_9CAUL</name>
<protein>
    <submittedName>
        <fullName evidence="2">Uncharacterized protein</fullName>
    </submittedName>
</protein>